<proteinExistence type="inferred from homology"/>
<reference evidence="13 14" key="1">
    <citation type="journal article" date="2020" name="Nat. Food">
        <title>A phased Vanilla planifolia genome enables genetic improvement of flavour and production.</title>
        <authorList>
            <person name="Hasing T."/>
            <person name="Tang H."/>
            <person name="Brym M."/>
            <person name="Khazi F."/>
            <person name="Huang T."/>
            <person name="Chambers A.H."/>
        </authorList>
    </citation>
    <scope>NUCLEOTIDE SEQUENCE [LARGE SCALE GENOMIC DNA]</scope>
    <source>
        <tissue evidence="13">Leaf</tissue>
    </source>
</reference>
<dbReference type="NCBIfam" id="TIGR00794">
    <property type="entry name" value="kup"/>
    <property type="match status" value="1"/>
</dbReference>
<evidence type="ECO:0000256" key="6">
    <source>
        <dbReference type="ARBA" id="ARBA00022958"/>
    </source>
</evidence>
<evidence type="ECO:0000256" key="5">
    <source>
        <dbReference type="ARBA" id="ARBA00022692"/>
    </source>
</evidence>
<evidence type="ECO:0000256" key="1">
    <source>
        <dbReference type="ARBA" id="ARBA00004141"/>
    </source>
</evidence>
<comment type="caution">
    <text evidence="13">The sequence shown here is derived from an EMBL/GenBank/DDBJ whole genome shotgun (WGS) entry which is preliminary data.</text>
</comment>
<evidence type="ECO:0000256" key="3">
    <source>
        <dbReference type="ARBA" id="ARBA00022448"/>
    </source>
</evidence>
<feature type="transmembrane region" description="Helical" evidence="10">
    <location>
        <begin position="31"/>
        <end position="54"/>
    </location>
</feature>
<sequence>MDVVVTSTPNALVRRKSCFRRLRDDGFLRDFILAYKTLGVVFGGLVTSPLYVYPSMSLHSPTEEDYLGIYSIMFWTLTIIGVVKYACIALNADYDGEGGTFALYSLLCRNINISTLTSCVSSTATSSHSNHPMSINTKGRLGNLLEKSTTLRRMLFFIAIFGVCMLIGDGILTPAISVLSAMDGLRGPFKSVSKTTVEVLSIVVLLALFLLQRFGTSRVSFLFSPIMGAWTLTTPIIGMYSLLQHYPSIFKAVSPHYIVHFFWRNKSKGWELLGGTVLCITGVEATFADLGHFNKRSIQMAFLLAIYPSLIITYAGQTAYLIKHPNDHYDGFYKFIPQPVYWPMFVIATSAAIVASQSLISATFSVIKQSMHLDCFPRVKLVHTSQSKEGEVYSPEANYILMILCMLAILGFGDGRDIGNAFGVVVILVMFITTILLTLVMIVIWRAPLILVMLYFVVFFILEGVYVSAVLTKIPEGGWFPFVISIILAFIVFAWYYGRQKKLDCEVKEKLSLDNLRDLLSSLEIQKVPGLCIFYSKIQDGFTPLLRHHLRSIRSLHEVTIFTTFRYLLVPKVNPCNKIIIKKLGIHGLYGCTIQYGFADSFNLEGDDYVSQVINILEDHIRQNCDGHSPDTVNEEILQLESAKEMGVIHVHGKTRFHISKKTTAPWISFLLEFYEFLHRNCRSALPVNGIPTEQVIDIGMVYNV</sequence>
<dbReference type="GO" id="GO:0015079">
    <property type="term" value="F:potassium ion transmembrane transporter activity"/>
    <property type="evidence" value="ECO:0007669"/>
    <property type="project" value="UniProtKB-UniRule"/>
</dbReference>
<dbReference type="OrthoDB" id="19692at2759"/>
<feature type="domain" description="K+ potassium transporter integral membrane" evidence="11">
    <location>
        <begin position="34"/>
        <end position="516"/>
    </location>
</feature>
<dbReference type="InterPro" id="IPR003855">
    <property type="entry name" value="K+_transporter"/>
</dbReference>
<keyword evidence="7 10" id="KW-1133">Transmembrane helix</keyword>
<evidence type="ECO:0000259" key="11">
    <source>
        <dbReference type="Pfam" id="PF02705"/>
    </source>
</evidence>
<feature type="transmembrane region" description="Helical" evidence="10">
    <location>
        <begin position="66"/>
        <end position="87"/>
    </location>
</feature>
<feature type="transmembrane region" description="Helical" evidence="10">
    <location>
        <begin position="196"/>
        <end position="214"/>
    </location>
</feature>
<evidence type="ECO:0000259" key="12">
    <source>
        <dbReference type="Pfam" id="PF22776"/>
    </source>
</evidence>
<comment type="function">
    <text evidence="10">Potassium transporter.</text>
</comment>
<keyword evidence="8 10" id="KW-0406">Ion transport</keyword>
<feature type="transmembrane region" description="Helical" evidence="10">
    <location>
        <begin position="302"/>
        <end position="322"/>
    </location>
</feature>
<evidence type="ECO:0000313" key="13">
    <source>
        <dbReference type="EMBL" id="KAG0463269.1"/>
    </source>
</evidence>
<keyword evidence="14" id="KW-1185">Reference proteome</keyword>
<dbReference type="PANTHER" id="PTHR30540">
    <property type="entry name" value="OSMOTIC STRESS POTASSIUM TRANSPORTER"/>
    <property type="match status" value="1"/>
</dbReference>
<comment type="subcellular location">
    <subcellularLocation>
        <location evidence="1 10">Membrane</location>
        <topology evidence="1 10">Multi-pass membrane protein</topology>
    </subcellularLocation>
</comment>
<dbReference type="Pfam" id="PF22776">
    <property type="entry name" value="K_trans_C"/>
    <property type="match status" value="1"/>
</dbReference>
<protein>
    <recommendedName>
        <fullName evidence="10">Potassium transporter</fullName>
    </recommendedName>
</protein>
<dbReference type="Proteomes" id="UP000636800">
    <property type="component" value="Chromosome 10"/>
</dbReference>
<evidence type="ECO:0000256" key="4">
    <source>
        <dbReference type="ARBA" id="ARBA00022538"/>
    </source>
</evidence>
<keyword evidence="5 10" id="KW-0812">Transmembrane</keyword>
<evidence type="ECO:0000313" key="14">
    <source>
        <dbReference type="Proteomes" id="UP000636800"/>
    </source>
</evidence>
<dbReference type="Pfam" id="PF02705">
    <property type="entry name" value="K_trans"/>
    <property type="match status" value="1"/>
</dbReference>
<evidence type="ECO:0000256" key="10">
    <source>
        <dbReference type="RuleBase" id="RU321113"/>
    </source>
</evidence>
<feature type="transmembrane region" description="Helical" evidence="10">
    <location>
        <begin position="154"/>
        <end position="176"/>
    </location>
</feature>
<gene>
    <name evidence="13" type="ORF">HPP92_019338</name>
</gene>
<dbReference type="InterPro" id="IPR053952">
    <property type="entry name" value="K_trans_C"/>
</dbReference>
<evidence type="ECO:0000256" key="8">
    <source>
        <dbReference type="ARBA" id="ARBA00023065"/>
    </source>
</evidence>
<dbReference type="InterPro" id="IPR053951">
    <property type="entry name" value="K_trans_N"/>
</dbReference>
<dbReference type="PANTHER" id="PTHR30540:SF13">
    <property type="entry name" value="POTASSIUM TRANSPORTER 17-RELATED"/>
    <property type="match status" value="1"/>
</dbReference>
<evidence type="ECO:0000256" key="7">
    <source>
        <dbReference type="ARBA" id="ARBA00022989"/>
    </source>
</evidence>
<organism evidence="13 14">
    <name type="scientific">Vanilla planifolia</name>
    <name type="common">Vanilla</name>
    <dbReference type="NCBI Taxonomy" id="51239"/>
    <lineage>
        <taxon>Eukaryota</taxon>
        <taxon>Viridiplantae</taxon>
        <taxon>Streptophyta</taxon>
        <taxon>Embryophyta</taxon>
        <taxon>Tracheophyta</taxon>
        <taxon>Spermatophyta</taxon>
        <taxon>Magnoliopsida</taxon>
        <taxon>Liliopsida</taxon>
        <taxon>Asparagales</taxon>
        <taxon>Orchidaceae</taxon>
        <taxon>Vanilloideae</taxon>
        <taxon>Vanilleae</taxon>
        <taxon>Vanilla</taxon>
    </lineage>
</organism>
<feature type="transmembrane region" description="Helical" evidence="10">
    <location>
        <begin position="221"/>
        <end position="243"/>
    </location>
</feature>
<keyword evidence="4 10" id="KW-0633">Potassium transport</keyword>
<keyword evidence="3" id="KW-0813">Transport</keyword>
<evidence type="ECO:0000256" key="2">
    <source>
        <dbReference type="ARBA" id="ARBA00008440"/>
    </source>
</evidence>
<keyword evidence="9 10" id="KW-0472">Membrane</keyword>
<accession>A0A835UHH0</accession>
<comment type="similarity">
    <text evidence="2 10">Belongs to the HAK/KUP transporter (TC 2.A.72.3) family.</text>
</comment>
<feature type="domain" description="K+ potassium transporter C-terminal" evidence="12">
    <location>
        <begin position="529"/>
        <end position="704"/>
    </location>
</feature>
<dbReference type="GO" id="GO:0016020">
    <property type="term" value="C:membrane"/>
    <property type="evidence" value="ECO:0007669"/>
    <property type="project" value="UniProtKB-SubCell"/>
</dbReference>
<dbReference type="EMBL" id="JADCNL010000010">
    <property type="protein sequence ID" value="KAG0463269.1"/>
    <property type="molecule type" value="Genomic_DNA"/>
</dbReference>
<feature type="transmembrane region" description="Helical" evidence="10">
    <location>
        <begin position="421"/>
        <end position="445"/>
    </location>
</feature>
<dbReference type="AlphaFoldDB" id="A0A835UHH0"/>
<keyword evidence="6 10" id="KW-0630">Potassium</keyword>
<feature type="transmembrane region" description="Helical" evidence="10">
    <location>
        <begin position="342"/>
        <end position="367"/>
    </location>
</feature>
<feature type="transmembrane region" description="Helical" evidence="10">
    <location>
        <begin position="397"/>
        <end position="415"/>
    </location>
</feature>
<feature type="transmembrane region" description="Helical" evidence="10">
    <location>
        <begin position="478"/>
        <end position="498"/>
    </location>
</feature>
<feature type="transmembrane region" description="Helical" evidence="10">
    <location>
        <begin position="452"/>
        <end position="472"/>
    </location>
</feature>
<name>A0A835UHH0_VANPL</name>
<feature type="transmembrane region" description="Helical" evidence="10">
    <location>
        <begin position="272"/>
        <end position="290"/>
    </location>
</feature>
<evidence type="ECO:0000256" key="9">
    <source>
        <dbReference type="ARBA" id="ARBA00023136"/>
    </source>
</evidence>